<name>A0A5C3LWE2_9AGAR</name>
<protein>
    <submittedName>
        <fullName evidence="1">Uncharacterized protein</fullName>
    </submittedName>
</protein>
<reference evidence="1 2" key="1">
    <citation type="journal article" date="2019" name="Nat. Ecol. Evol.">
        <title>Megaphylogeny resolves global patterns of mushroom evolution.</title>
        <authorList>
            <person name="Varga T."/>
            <person name="Krizsan K."/>
            <person name="Foldi C."/>
            <person name="Dima B."/>
            <person name="Sanchez-Garcia M."/>
            <person name="Sanchez-Ramirez S."/>
            <person name="Szollosi G.J."/>
            <person name="Szarkandi J.G."/>
            <person name="Papp V."/>
            <person name="Albert L."/>
            <person name="Andreopoulos W."/>
            <person name="Angelini C."/>
            <person name="Antonin V."/>
            <person name="Barry K.W."/>
            <person name="Bougher N.L."/>
            <person name="Buchanan P."/>
            <person name="Buyck B."/>
            <person name="Bense V."/>
            <person name="Catcheside P."/>
            <person name="Chovatia M."/>
            <person name="Cooper J."/>
            <person name="Damon W."/>
            <person name="Desjardin D."/>
            <person name="Finy P."/>
            <person name="Geml J."/>
            <person name="Haridas S."/>
            <person name="Hughes K."/>
            <person name="Justo A."/>
            <person name="Karasinski D."/>
            <person name="Kautmanova I."/>
            <person name="Kiss B."/>
            <person name="Kocsube S."/>
            <person name="Kotiranta H."/>
            <person name="LaButti K.M."/>
            <person name="Lechner B.E."/>
            <person name="Liimatainen K."/>
            <person name="Lipzen A."/>
            <person name="Lukacs Z."/>
            <person name="Mihaltcheva S."/>
            <person name="Morgado L.N."/>
            <person name="Niskanen T."/>
            <person name="Noordeloos M.E."/>
            <person name="Ohm R.A."/>
            <person name="Ortiz-Santana B."/>
            <person name="Ovrebo C."/>
            <person name="Racz N."/>
            <person name="Riley R."/>
            <person name="Savchenko A."/>
            <person name="Shiryaev A."/>
            <person name="Soop K."/>
            <person name="Spirin V."/>
            <person name="Szebenyi C."/>
            <person name="Tomsovsky M."/>
            <person name="Tulloss R.E."/>
            <person name="Uehling J."/>
            <person name="Grigoriev I.V."/>
            <person name="Vagvolgyi C."/>
            <person name="Papp T."/>
            <person name="Martin F.M."/>
            <person name="Miettinen O."/>
            <person name="Hibbett D.S."/>
            <person name="Nagy L.G."/>
        </authorList>
    </citation>
    <scope>NUCLEOTIDE SEQUENCE [LARGE SCALE GENOMIC DNA]</scope>
    <source>
        <strain evidence="1 2">CBS 166.37</strain>
    </source>
</reference>
<dbReference type="EMBL" id="ML213656">
    <property type="protein sequence ID" value="TFK33071.1"/>
    <property type="molecule type" value="Genomic_DNA"/>
</dbReference>
<dbReference type="Proteomes" id="UP000308652">
    <property type="component" value="Unassembled WGS sequence"/>
</dbReference>
<evidence type="ECO:0000313" key="2">
    <source>
        <dbReference type="Proteomes" id="UP000308652"/>
    </source>
</evidence>
<proteinExistence type="predicted"/>
<gene>
    <name evidence="1" type="ORF">BDQ12DRAFT_691667</name>
</gene>
<evidence type="ECO:0000313" key="1">
    <source>
        <dbReference type="EMBL" id="TFK33071.1"/>
    </source>
</evidence>
<dbReference type="AlphaFoldDB" id="A0A5C3LWE2"/>
<keyword evidence="2" id="KW-1185">Reference proteome</keyword>
<accession>A0A5C3LWE2</accession>
<organism evidence="1 2">
    <name type="scientific">Crucibulum laeve</name>
    <dbReference type="NCBI Taxonomy" id="68775"/>
    <lineage>
        <taxon>Eukaryota</taxon>
        <taxon>Fungi</taxon>
        <taxon>Dikarya</taxon>
        <taxon>Basidiomycota</taxon>
        <taxon>Agaricomycotina</taxon>
        <taxon>Agaricomycetes</taxon>
        <taxon>Agaricomycetidae</taxon>
        <taxon>Agaricales</taxon>
        <taxon>Agaricineae</taxon>
        <taxon>Nidulariaceae</taxon>
        <taxon>Crucibulum</taxon>
    </lineage>
</organism>
<sequence>MTLGIFFVALSPPPLCTLHIGVAVNKILSNHLSLRATVIEDPLIVGSRVGGKFDHSVFPVVNSKAQT</sequence>